<feature type="domain" description="Fe2OG dioxygenase" evidence="1">
    <location>
        <begin position="131"/>
        <end position="251"/>
    </location>
</feature>
<reference evidence="2" key="1">
    <citation type="submission" date="2018-05" db="EMBL/GenBank/DDBJ databases">
        <authorList>
            <person name="Lanie J.A."/>
            <person name="Ng W.-L."/>
            <person name="Kazmierczak K.M."/>
            <person name="Andrzejewski T.M."/>
            <person name="Davidsen T.M."/>
            <person name="Wayne K.J."/>
            <person name="Tettelin H."/>
            <person name="Glass J.I."/>
            <person name="Rusch D."/>
            <person name="Podicherti R."/>
            <person name="Tsui H.-C.T."/>
            <person name="Winkler M.E."/>
        </authorList>
    </citation>
    <scope>NUCLEOTIDE SEQUENCE</scope>
</reference>
<name>A0A381PD49_9ZZZZ</name>
<dbReference type="EMBL" id="UINC01000928">
    <property type="protein sequence ID" value="SUZ64109.1"/>
    <property type="molecule type" value="Genomic_DNA"/>
</dbReference>
<accession>A0A381PD49</accession>
<organism evidence="2">
    <name type="scientific">marine metagenome</name>
    <dbReference type="NCBI Taxonomy" id="408172"/>
    <lineage>
        <taxon>unclassified sequences</taxon>
        <taxon>metagenomes</taxon>
        <taxon>ecological metagenomes</taxon>
    </lineage>
</organism>
<dbReference type="SUPFAM" id="SSF51197">
    <property type="entry name" value="Clavaminate synthase-like"/>
    <property type="match status" value="1"/>
</dbReference>
<gene>
    <name evidence="2" type="ORF">METZ01_LOCUS16963</name>
</gene>
<proteinExistence type="predicted"/>
<dbReference type="Pfam" id="PF23169">
    <property type="entry name" value="HalD"/>
    <property type="match status" value="1"/>
</dbReference>
<sequence length="288" mass="31878">MAATRALGDLIDLEKYPLHQPGSADYQSSVAVARDQLRADGCAVVNDLVHPQGVALLNEEILSQKHTTHFSDQVMNPYFHFDHNPEFPDDHPINTFIERSSGFIPGDSWDPGGPMTQIFRAPEMVAFVAACLEAPSLYCYDDPLAGLTSNILDPGQLFTWHFDTNDFAVTVLVQQADKGGLFEYVPAIRNASDEGFERISKVLGGARHGVKTLDLRPGDMQIFRGRYSLHQVSRVSAESCPRHAAIFAYTENPGVIGRVERTMQLFGRVLPDHLAAEKARVRSDDLVD</sequence>
<dbReference type="Gene3D" id="2.60.120.620">
    <property type="entry name" value="q2cbj1_9rhob like domain"/>
    <property type="match status" value="1"/>
</dbReference>
<protein>
    <recommendedName>
        <fullName evidence="1">Fe2OG dioxygenase domain-containing protein</fullName>
    </recommendedName>
</protein>
<dbReference type="PROSITE" id="PS51471">
    <property type="entry name" value="FE2OG_OXY"/>
    <property type="match status" value="1"/>
</dbReference>
<dbReference type="AlphaFoldDB" id="A0A381PD49"/>
<dbReference type="InterPro" id="IPR056470">
    <property type="entry name" value="BesD/HalB-like"/>
</dbReference>
<evidence type="ECO:0000259" key="1">
    <source>
        <dbReference type="PROSITE" id="PS51471"/>
    </source>
</evidence>
<dbReference type="InterPro" id="IPR005123">
    <property type="entry name" value="Oxoglu/Fe-dep_dioxygenase_dom"/>
</dbReference>
<evidence type="ECO:0000313" key="2">
    <source>
        <dbReference type="EMBL" id="SUZ64109.1"/>
    </source>
</evidence>